<proteinExistence type="predicted"/>
<dbReference type="AlphaFoldDB" id="A0AAV5AU00"/>
<protein>
    <submittedName>
        <fullName evidence="1">Cell division protein ZapA</fullName>
    </submittedName>
</protein>
<dbReference type="SUPFAM" id="SSF102829">
    <property type="entry name" value="Cell division protein ZapA-like"/>
    <property type="match status" value="1"/>
</dbReference>
<keyword evidence="4" id="KW-1185">Reference proteome</keyword>
<dbReference type="InterPro" id="IPR036192">
    <property type="entry name" value="Cell_div_ZapA-like_sf"/>
</dbReference>
<dbReference type="InterPro" id="IPR007838">
    <property type="entry name" value="Cell_div_ZapA-like"/>
</dbReference>
<accession>A0AAV5AU00</accession>
<dbReference type="EMBL" id="BQKB01000007">
    <property type="protein sequence ID" value="GJM51987.1"/>
    <property type="molecule type" value="Genomic_DNA"/>
</dbReference>
<name>A0AAV5AU00_9FLAO</name>
<dbReference type="Proteomes" id="UP001208692">
    <property type="component" value="Unassembled WGS sequence"/>
</dbReference>
<dbReference type="EMBL" id="BQKA01000033">
    <property type="protein sequence ID" value="GJM50834.1"/>
    <property type="molecule type" value="Genomic_DNA"/>
</dbReference>
<dbReference type="GO" id="GO:0051301">
    <property type="term" value="P:cell division"/>
    <property type="evidence" value="ECO:0007669"/>
    <property type="project" value="UniProtKB-KW"/>
</dbReference>
<keyword evidence="1" id="KW-0131">Cell cycle</keyword>
<dbReference type="Proteomes" id="UP001207736">
    <property type="component" value="Unassembled WGS sequence"/>
</dbReference>
<evidence type="ECO:0000313" key="1">
    <source>
        <dbReference type="EMBL" id="GJM50834.1"/>
    </source>
</evidence>
<reference evidence="1 4" key="1">
    <citation type="submission" date="2021-11" db="EMBL/GenBank/DDBJ databases">
        <title>Draft genome sequence of Capnocytophaga sp. strain KC07075 isolated from cat oral cavity.</title>
        <authorList>
            <person name="Suzuki M."/>
            <person name="Imaoka K."/>
            <person name="Kimura M."/>
            <person name="Morikawa S."/>
            <person name="Maeda K."/>
        </authorList>
    </citation>
    <scope>NUCLEOTIDE SEQUENCE</scope>
    <source>
        <strain evidence="1">KC07075</strain>
        <strain evidence="2 4">KC07079</strain>
    </source>
</reference>
<evidence type="ECO:0000313" key="2">
    <source>
        <dbReference type="EMBL" id="GJM51987.1"/>
    </source>
</evidence>
<organism evidence="1 3">
    <name type="scientific">Capnocytophaga catalasegens</name>
    <dbReference type="NCBI Taxonomy" id="1004260"/>
    <lineage>
        <taxon>Bacteria</taxon>
        <taxon>Pseudomonadati</taxon>
        <taxon>Bacteroidota</taxon>
        <taxon>Flavobacteriia</taxon>
        <taxon>Flavobacteriales</taxon>
        <taxon>Flavobacteriaceae</taxon>
        <taxon>Capnocytophaga</taxon>
    </lineage>
</organism>
<evidence type="ECO:0000313" key="4">
    <source>
        <dbReference type="Proteomes" id="UP001208692"/>
    </source>
</evidence>
<dbReference type="RefSeq" id="WP_264845586.1">
    <property type="nucleotide sequence ID" value="NZ_BPMA01000012.1"/>
</dbReference>
<evidence type="ECO:0000313" key="3">
    <source>
        <dbReference type="Proteomes" id="UP001207736"/>
    </source>
</evidence>
<sequence>MNDKLRITLKIADRVYPMNIKTSQEENYRKACDDVNKLVRFFEENYKVGDRQDSLAMCAISFALKVVQNNENQDNTNIETQKKLEAFHQLLDEIIRS</sequence>
<comment type="caution">
    <text evidence="1">The sequence shown here is derived from an EMBL/GenBank/DDBJ whole genome shotgun (WGS) entry which is preliminary data.</text>
</comment>
<keyword evidence="1" id="KW-0132">Cell division</keyword>
<gene>
    <name evidence="1" type="ORF">RCZ15_18070</name>
    <name evidence="2" type="ORF">RCZ16_03050</name>
</gene>
<dbReference type="Pfam" id="PF05164">
    <property type="entry name" value="ZapA"/>
    <property type="match status" value="1"/>
</dbReference>